<feature type="transmembrane region" description="Helical" evidence="1">
    <location>
        <begin position="14"/>
        <end position="32"/>
    </location>
</feature>
<evidence type="ECO:0000313" key="4">
    <source>
        <dbReference type="Proteomes" id="UP000321934"/>
    </source>
</evidence>
<dbReference type="OrthoDB" id="9780507at2"/>
<dbReference type="SUPFAM" id="SSF48317">
    <property type="entry name" value="Acid phosphatase/Vanadium-dependent haloperoxidase"/>
    <property type="match status" value="1"/>
</dbReference>
<sequence>MLKFLKIRNRFDKISLLFALITLSFVAIFKLFPEKFGIDWTKSKKQIHKNIDLLHDENGRLLTKHEGKIKYFKMLGKTDEQIKADEIATYYLRGAWVFPQFMPQFFNVSAVGGLYNVSLASTYVITHALKVAVHKKRPDGGNYKSFPSGHTSGTVVLGGFLHRFHGIKIGAPFYLLGIATGASRIYADRHDIYDVTAGAIVGFFCGYYINSILIAIVNRILPKSKRLQRLHRYLFEPLK</sequence>
<feature type="domain" description="Phosphatidic acid phosphatase type 2/haloperoxidase" evidence="2">
    <location>
        <begin position="111"/>
        <end position="210"/>
    </location>
</feature>
<dbReference type="RefSeq" id="WP_146820185.1">
    <property type="nucleotide sequence ID" value="NZ_CP029077.1"/>
</dbReference>
<feature type="transmembrane region" description="Helical" evidence="1">
    <location>
        <begin position="199"/>
        <end position="221"/>
    </location>
</feature>
<feature type="transmembrane region" description="Helical" evidence="1">
    <location>
        <begin position="169"/>
        <end position="187"/>
    </location>
</feature>
<proteinExistence type="predicted"/>
<keyword evidence="4" id="KW-1185">Reference proteome</keyword>
<gene>
    <name evidence="3" type="ORF">Deia_00063</name>
</gene>
<dbReference type="PANTHER" id="PTHR14969">
    <property type="entry name" value="SPHINGOSINE-1-PHOSPHATE PHOSPHOHYDROLASE"/>
    <property type="match status" value="1"/>
</dbReference>
<evidence type="ECO:0000259" key="2">
    <source>
        <dbReference type="SMART" id="SM00014"/>
    </source>
</evidence>
<accession>A0A5B8XFW3</accession>
<dbReference type="InterPro" id="IPR036938">
    <property type="entry name" value="PAP2/HPO_sf"/>
</dbReference>
<keyword evidence="1" id="KW-0812">Transmembrane</keyword>
<name>A0A5B8XFW3_9RICK</name>
<dbReference type="CDD" id="cd03394">
    <property type="entry name" value="PAP2_like_5"/>
    <property type="match status" value="1"/>
</dbReference>
<keyword evidence="1" id="KW-1133">Transmembrane helix</keyword>
<dbReference type="InterPro" id="IPR000326">
    <property type="entry name" value="PAP2/HPO"/>
</dbReference>
<dbReference type="AlphaFoldDB" id="A0A5B8XFW3"/>
<reference evidence="3 4" key="1">
    <citation type="journal article" date="2019" name="ISME J.">
        <title>Deianiraea, an extracellular bacterium associated with the ciliate Paramecium, suggests an alternative scenario for the evolution of Rickettsiales.</title>
        <authorList>
            <person name="Castelli M."/>
            <person name="Sabaneyeva E."/>
            <person name="Lanzoni O."/>
            <person name="Lebedeva N."/>
            <person name="Floriano A.M."/>
            <person name="Gaiarsa S."/>
            <person name="Benken K."/>
            <person name="Modeo L."/>
            <person name="Bandi C."/>
            <person name="Potekhin A."/>
            <person name="Sassera D."/>
            <person name="Petroni G."/>
        </authorList>
    </citation>
    <scope>NUCLEOTIDE SEQUENCE [LARGE SCALE GENOMIC DNA]</scope>
    <source>
        <strain evidence="3">CyL4-1</strain>
    </source>
</reference>
<dbReference type="Gene3D" id="1.20.144.10">
    <property type="entry name" value="Phosphatidic acid phosphatase type 2/haloperoxidase"/>
    <property type="match status" value="1"/>
</dbReference>
<dbReference type="Pfam" id="PF01569">
    <property type="entry name" value="PAP2"/>
    <property type="match status" value="1"/>
</dbReference>
<keyword evidence="1" id="KW-0472">Membrane</keyword>
<dbReference type="EMBL" id="CP029077">
    <property type="protein sequence ID" value="QED22877.1"/>
    <property type="molecule type" value="Genomic_DNA"/>
</dbReference>
<dbReference type="PANTHER" id="PTHR14969:SF13">
    <property type="entry name" value="AT30094P"/>
    <property type="match status" value="1"/>
</dbReference>
<dbReference type="SMART" id="SM00014">
    <property type="entry name" value="acidPPc"/>
    <property type="match status" value="1"/>
</dbReference>
<protein>
    <submittedName>
        <fullName evidence="3">PAP2 superfamily phosphatase</fullName>
    </submittedName>
</protein>
<evidence type="ECO:0000313" key="3">
    <source>
        <dbReference type="EMBL" id="QED22877.1"/>
    </source>
</evidence>
<evidence type="ECO:0000256" key="1">
    <source>
        <dbReference type="SAM" id="Phobius"/>
    </source>
</evidence>
<organism evidence="3 4">
    <name type="scientific">Candidatus Deianiraea vastatrix</name>
    <dbReference type="NCBI Taxonomy" id="2163644"/>
    <lineage>
        <taxon>Bacteria</taxon>
        <taxon>Pseudomonadati</taxon>
        <taxon>Pseudomonadota</taxon>
        <taxon>Alphaproteobacteria</taxon>
        <taxon>Rickettsiales</taxon>
        <taxon>Candidatus Deianiraeaceae</taxon>
        <taxon>Candidatus Deianiraea</taxon>
    </lineage>
</organism>
<dbReference type="Proteomes" id="UP000321934">
    <property type="component" value="Chromosome"/>
</dbReference>